<protein>
    <submittedName>
        <fullName evidence="2">Protein-ADP-ribose hydrolase</fullName>
    </submittedName>
</protein>
<reference evidence="2" key="2">
    <citation type="journal article" date="2021" name="PeerJ">
        <title>Extensive microbial diversity within the chicken gut microbiome revealed by metagenomics and culture.</title>
        <authorList>
            <person name="Gilroy R."/>
            <person name="Ravi A."/>
            <person name="Getino M."/>
            <person name="Pursley I."/>
            <person name="Horton D.L."/>
            <person name="Alikhan N.F."/>
            <person name="Baker D."/>
            <person name="Gharbi K."/>
            <person name="Hall N."/>
            <person name="Watson M."/>
            <person name="Adriaenssens E.M."/>
            <person name="Foster-Nyarko E."/>
            <person name="Jarju S."/>
            <person name="Secka A."/>
            <person name="Antonio M."/>
            <person name="Oren A."/>
            <person name="Chaudhuri R.R."/>
            <person name="La Ragione R."/>
            <person name="Hildebrand F."/>
            <person name="Pallen M.J."/>
        </authorList>
    </citation>
    <scope>NUCLEOTIDE SEQUENCE</scope>
    <source>
        <strain evidence="2">ChiHjej12B11-29160</strain>
    </source>
</reference>
<dbReference type="InterPro" id="IPR002589">
    <property type="entry name" value="Macro_dom"/>
</dbReference>
<dbReference type="GO" id="GO:0016787">
    <property type="term" value="F:hydrolase activity"/>
    <property type="evidence" value="ECO:0007669"/>
    <property type="project" value="UniProtKB-KW"/>
</dbReference>
<dbReference type="SMART" id="SM00506">
    <property type="entry name" value="A1pp"/>
    <property type="match status" value="1"/>
</dbReference>
<evidence type="ECO:0000259" key="1">
    <source>
        <dbReference type="PROSITE" id="PS51154"/>
    </source>
</evidence>
<keyword evidence="2" id="KW-0378">Hydrolase</keyword>
<dbReference type="PROSITE" id="PS51154">
    <property type="entry name" value="MACRO"/>
    <property type="match status" value="1"/>
</dbReference>
<evidence type="ECO:0000313" key="2">
    <source>
        <dbReference type="EMBL" id="HIU24002.1"/>
    </source>
</evidence>
<dbReference type="InterPro" id="IPR043472">
    <property type="entry name" value="Macro_dom-like"/>
</dbReference>
<dbReference type="PANTHER" id="PTHR11106:SF27">
    <property type="entry name" value="MACRO DOMAIN-CONTAINING PROTEIN"/>
    <property type="match status" value="1"/>
</dbReference>
<evidence type="ECO:0000313" key="3">
    <source>
        <dbReference type="Proteomes" id="UP000824078"/>
    </source>
</evidence>
<gene>
    <name evidence="2" type="ORF">IAD17_03680</name>
</gene>
<dbReference type="Pfam" id="PF01661">
    <property type="entry name" value="Macro"/>
    <property type="match status" value="1"/>
</dbReference>
<dbReference type="Gene3D" id="3.40.220.10">
    <property type="entry name" value="Leucine Aminopeptidase, subunit E, domain 1"/>
    <property type="match status" value="1"/>
</dbReference>
<organism evidence="2 3">
    <name type="scientific">Candidatus Coprovicinus avistercoris</name>
    <dbReference type="NCBI Taxonomy" id="2840754"/>
    <lineage>
        <taxon>Bacteria</taxon>
        <taxon>Bacillati</taxon>
        <taxon>Actinomycetota</taxon>
        <taxon>Coriobacteriia</taxon>
        <taxon>Coriobacteriales</taxon>
        <taxon>Coriobacteriaceae</taxon>
        <taxon>Coriobacteriaceae incertae sedis</taxon>
        <taxon>Candidatus Coprovicinus</taxon>
    </lineage>
</organism>
<dbReference type="EMBL" id="DVMQ01000012">
    <property type="protein sequence ID" value="HIU24002.1"/>
    <property type="molecule type" value="Genomic_DNA"/>
</dbReference>
<comment type="caution">
    <text evidence="2">The sequence shown here is derived from an EMBL/GenBank/DDBJ whole genome shotgun (WGS) entry which is preliminary data.</text>
</comment>
<dbReference type="AlphaFoldDB" id="A0A9D1HX92"/>
<dbReference type="NCBIfam" id="NF003163">
    <property type="entry name" value="PRK04143.1"/>
    <property type="match status" value="1"/>
</dbReference>
<dbReference type="Proteomes" id="UP000824078">
    <property type="component" value="Unassembled WGS sequence"/>
</dbReference>
<proteinExistence type="predicted"/>
<dbReference type="CDD" id="cd02908">
    <property type="entry name" value="Macro_OAADPr_deacetylase"/>
    <property type="match status" value="1"/>
</dbReference>
<accession>A0A9D1HX92</accession>
<reference evidence="2" key="1">
    <citation type="submission" date="2020-10" db="EMBL/GenBank/DDBJ databases">
        <authorList>
            <person name="Gilroy R."/>
        </authorList>
    </citation>
    <scope>NUCLEOTIDE SEQUENCE</scope>
    <source>
        <strain evidence="2">ChiHjej12B11-29160</strain>
    </source>
</reference>
<feature type="domain" description="Macro" evidence="1">
    <location>
        <begin position="81"/>
        <end position="271"/>
    </location>
</feature>
<name>A0A9D1HX92_9ACTN</name>
<dbReference type="SUPFAM" id="SSF52949">
    <property type="entry name" value="Macro domain-like"/>
    <property type="match status" value="1"/>
</dbReference>
<sequence>MNEIRMQELLVSTTNWLIQERQTQGGWLPTSLPTSDASIPELWACFRALVNTREPVPADKHFLAEQNELLQGIIAERGICTLADTTSAPNNSQLRLIQSDITLLAADAIVNAANSGMTGCWQPLHSCIDNAIHTFAGVQLRLECAQAMAEQGHPEPTGYARITQPYNLPCQRIIHTVGPIAQGFPSDAQSQQLAQCYNACLDTALASNLSSIAFCCISTGVFGFPQDKAAHIAVTAVKQWLANHPQSNITVVFDVFLDEDRQIYSDLLGIR</sequence>
<dbReference type="PANTHER" id="PTHR11106">
    <property type="entry name" value="GANGLIOSIDE INDUCED DIFFERENTIATION ASSOCIATED PROTEIN 2-RELATED"/>
    <property type="match status" value="1"/>
</dbReference>